<dbReference type="AlphaFoldDB" id="A0AAQ3MBV1"/>
<feature type="region of interest" description="Disordered" evidence="1">
    <location>
        <begin position="50"/>
        <end position="85"/>
    </location>
</feature>
<dbReference type="SUPFAM" id="SSF52087">
    <property type="entry name" value="CRAL/TRIO domain"/>
    <property type="match status" value="1"/>
</dbReference>
<feature type="domain" description="CRAL-TRIO" evidence="2">
    <location>
        <begin position="163"/>
        <end position="322"/>
    </location>
</feature>
<dbReference type="SUPFAM" id="SSF46938">
    <property type="entry name" value="CRAL/TRIO N-terminal domain"/>
    <property type="match status" value="1"/>
</dbReference>
<feature type="region of interest" description="Disordered" evidence="1">
    <location>
        <begin position="504"/>
        <end position="529"/>
    </location>
</feature>
<dbReference type="PANTHER" id="PTHR46590:SF1">
    <property type="entry name" value="PHOSPHATIDYLINOSITOL TRANSFER PROTEIN CSR1"/>
    <property type="match status" value="1"/>
</dbReference>
<keyword evidence="4" id="KW-1185">Reference proteome</keyword>
<dbReference type="PANTHER" id="PTHR46590">
    <property type="entry name" value="PHOSPHATIDYLINOSITOL TRANSFER PROTEIN CSR1-RELATED"/>
    <property type="match status" value="1"/>
</dbReference>
<dbReference type="EMBL" id="CP138593">
    <property type="protein sequence ID" value="WPH04807.1"/>
    <property type="molecule type" value="Genomic_DNA"/>
</dbReference>
<dbReference type="Pfam" id="PF03765">
    <property type="entry name" value="CRAL_TRIO_N"/>
    <property type="match status" value="1"/>
</dbReference>
<feature type="compositionally biased region" description="Basic and acidic residues" evidence="1">
    <location>
        <begin position="74"/>
        <end position="84"/>
    </location>
</feature>
<gene>
    <name evidence="3" type="ORF">R9X50_00770300</name>
</gene>
<evidence type="ECO:0000313" key="3">
    <source>
        <dbReference type="EMBL" id="WPH04807.1"/>
    </source>
</evidence>
<dbReference type="InterPro" id="IPR001251">
    <property type="entry name" value="CRAL-TRIO_dom"/>
</dbReference>
<dbReference type="InterPro" id="IPR052432">
    <property type="entry name" value="PITP/CRAL-TRIO"/>
</dbReference>
<dbReference type="Gene3D" id="3.40.525.10">
    <property type="entry name" value="CRAL-TRIO lipid binding domain"/>
    <property type="match status" value="1"/>
</dbReference>
<sequence length="529" mass="59369">MSLSNIVEVPPADIPIQDGYAGNLTDEQHDALVKMWQAYFDICDRARGQASKGSGFTEDKTGSDVKNSGIPTDDAAKDEAKKVQEQQGMNDLMAQYGPEALRDSWWNFVRQDSPDGNMLRFVRARKGDVGRGISMMATCLKWRLDNDVESLIANGDLTNGEQIPKFTDQQKSGKVFSLGCTVKEQPICYVIMKHHSLWAQPAVSMQKFIVSQMETFRLLMHPPNDKATIFFDLKGFGLKQMDVVNLLYLVKVLESYYPETLGTMYVSNAPWIFWGFWKGVKNLLDPVVRDKIKFIATPADTEGDVPADCLIKFCGGSVNTEFKYVDPEQNENDAQKDIASKERLLKQHRALTDKFEEVTRAWCKADGKDEALQEQREILCKKLRLSQFELEPYTRGLNVYHRNGVLPIANPGISTFDYEISGCQTRRQILGRKTCRKSIEQQLVAITKHGKKVSEAEKDTAEALKNGTWGEWRVNDNSDEIKLAALATLTDLGETKSSRDIQRVDSAAPNAMKVPVDTTVQANKSAPSS</sequence>
<accession>A0AAQ3MBV1</accession>
<name>A0AAQ3MBV1_9PEZI</name>
<organism evidence="3 4">
    <name type="scientific">Acrodontium crateriforme</name>
    <dbReference type="NCBI Taxonomy" id="150365"/>
    <lineage>
        <taxon>Eukaryota</taxon>
        <taxon>Fungi</taxon>
        <taxon>Dikarya</taxon>
        <taxon>Ascomycota</taxon>
        <taxon>Pezizomycotina</taxon>
        <taxon>Dothideomycetes</taxon>
        <taxon>Dothideomycetidae</taxon>
        <taxon>Mycosphaerellales</taxon>
        <taxon>Teratosphaeriaceae</taxon>
        <taxon>Acrodontium</taxon>
    </lineage>
</organism>
<evidence type="ECO:0000313" key="4">
    <source>
        <dbReference type="Proteomes" id="UP001303373"/>
    </source>
</evidence>
<dbReference type="Proteomes" id="UP001303373">
    <property type="component" value="Chromosome 14"/>
</dbReference>
<evidence type="ECO:0000256" key="1">
    <source>
        <dbReference type="SAM" id="MobiDB-lite"/>
    </source>
</evidence>
<feature type="compositionally biased region" description="Polar residues" evidence="1">
    <location>
        <begin position="518"/>
        <end position="529"/>
    </location>
</feature>
<dbReference type="Pfam" id="PF00650">
    <property type="entry name" value="CRAL_TRIO"/>
    <property type="match status" value="1"/>
</dbReference>
<proteinExistence type="predicted"/>
<dbReference type="PROSITE" id="PS50191">
    <property type="entry name" value="CRAL_TRIO"/>
    <property type="match status" value="1"/>
</dbReference>
<dbReference type="SMART" id="SM00516">
    <property type="entry name" value="SEC14"/>
    <property type="match status" value="1"/>
</dbReference>
<protein>
    <recommendedName>
        <fullName evidence="2">CRAL-TRIO domain-containing protein</fullName>
    </recommendedName>
</protein>
<reference evidence="3 4" key="1">
    <citation type="submission" date="2023-11" db="EMBL/GenBank/DDBJ databases">
        <title>An acidophilic fungus is an integral part of prey digestion in a carnivorous sundew plant.</title>
        <authorList>
            <person name="Tsai I.J."/>
        </authorList>
    </citation>
    <scope>NUCLEOTIDE SEQUENCE [LARGE SCALE GENOMIC DNA]</scope>
    <source>
        <strain evidence="3">169a</strain>
    </source>
</reference>
<evidence type="ECO:0000259" key="2">
    <source>
        <dbReference type="PROSITE" id="PS50191"/>
    </source>
</evidence>
<dbReference type="InterPro" id="IPR036865">
    <property type="entry name" value="CRAL-TRIO_dom_sf"/>
</dbReference>
<dbReference type="InterPro" id="IPR011074">
    <property type="entry name" value="CRAL/TRIO_N_dom"/>
</dbReference>
<dbReference type="CDD" id="cd00170">
    <property type="entry name" value="SEC14"/>
    <property type="match status" value="1"/>
</dbReference>
<dbReference type="InterPro" id="IPR036273">
    <property type="entry name" value="CRAL/TRIO_N_dom_sf"/>
</dbReference>